<reference evidence="2 13" key="5">
    <citation type="submission" date="2017-04" db="EMBL/GenBank/DDBJ databases">
        <title>The Characteristic of a Fine Plant Growth-Promoting Rhizobacteria Bacillus mycoides Gnyt1 and its Whole Genome Sequencing Analysis.</title>
        <authorList>
            <person name="Li J.H."/>
            <person name="Yao T."/>
        </authorList>
    </citation>
    <scope>NUCLEOTIDE SEQUENCE [LARGE SCALE GENOMIC DNA]</scope>
    <source>
        <strain evidence="2 13">Gnyt1</strain>
    </source>
</reference>
<reference evidence="9 17" key="7">
    <citation type="journal article" date="2019" name="Environ. Microbiol.">
        <title>An active ?-lactamase is a part of an orchestrated cell wall stress resistance network of Bacillus subtilis and related rhizosphere species.</title>
        <authorList>
            <person name="Bucher T."/>
            <person name="Keren-Paz A."/>
            <person name="Hausser J."/>
            <person name="Olender T."/>
            <person name="Cytryn E."/>
            <person name="Kolodkin-Gal I."/>
        </authorList>
    </citation>
    <scope>NUCLEOTIDE SEQUENCE [LARGE SCALE GENOMIC DNA]</scope>
    <source>
        <strain evidence="9 17">I186</strain>
    </source>
</reference>
<keyword evidence="1" id="KW-1133">Transmembrane helix</keyword>
<sequence length="74" mass="8402">MIGAYVTMLLSYIGREQKKGDERLGYFMEAILLILAVVLPLSFVLIFLRRLISNLGDATTITKLPAEEKEEKKE</sequence>
<reference evidence="6 15" key="2">
    <citation type="submission" date="2016-10" db="EMBL/GenBank/DDBJ databases">
        <title>Genome Sequence of Bacillus weihenstephanensis GM6LP.</title>
        <authorList>
            <person name="Poehlein A."/>
            <person name="Wemheuer F."/>
            <person name="Hollensteiner J."/>
            <person name="Wemheuer B."/>
        </authorList>
    </citation>
    <scope>NUCLEOTIDE SEQUENCE [LARGE SCALE GENOMIC DNA]</scope>
    <source>
        <strain evidence="6 15">GM6LP</strain>
    </source>
</reference>
<name>A0A084J6V2_BACMY</name>
<dbReference type="Proteomes" id="UP000194131">
    <property type="component" value="Unassembled WGS sequence"/>
</dbReference>
<dbReference type="KEGG" id="bmyo:BG05_3963"/>
<evidence type="ECO:0000313" key="3">
    <source>
        <dbReference type="EMBL" id="EJR39141.1"/>
    </source>
</evidence>
<evidence type="ECO:0000313" key="17">
    <source>
        <dbReference type="Proteomes" id="UP000305524"/>
    </source>
</evidence>
<dbReference type="EMBL" id="MUAI01000025">
    <property type="protein sequence ID" value="OOR04389.1"/>
    <property type="molecule type" value="Genomic_DNA"/>
</dbReference>
<gene>
    <name evidence="2" type="ORF">B7492_10740</name>
    <name evidence="10" type="ORF">BACI71_40055</name>
    <name evidence="6" type="ORF">BACWE_56730</name>
    <name evidence="4" type="ORF">BW900_22400</name>
    <name evidence="8" type="ORF">DET55_11538</name>
    <name evidence="9" type="ORF">FC701_30790</name>
    <name evidence="7" type="ORF">I6G81_10330</name>
    <name evidence="3" type="ORF">III_03405</name>
    <name evidence="5" type="ORF">S3E15_01943</name>
</gene>
<evidence type="ECO:0000313" key="19">
    <source>
        <dbReference type="Proteomes" id="UP000596196"/>
    </source>
</evidence>
<dbReference type="Proteomes" id="UP000596196">
    <property type="component" value="Chromosome"/>
</dbReference>
<evidence type="ECO:0000313" key="8">
    <source>
        <dbReference type="EMBL" id="REF33014.1"/>
    </source>
</evidence>
<keyword evidence="1" id="KW-0812">Transmembrane</keyword>
<proteinExistence type="predicted"/>
<dbReference type="Proteomes" id="UP000192932">
    <property type="component" value="Chromosome"/>
</dbReference>
<evidence type="ECO:0000256" key="1">
    <source>
        <dbReference type="SAM" id="Phobius"/>
    </source>
</evidence>
<evidence type="ECO:0000313" key="14">
    <source>
        <dbReference type="Proteomes" id="UP000194131"/>
    </source>
</evidence>
<dbReference type="EMBL" id="MRWU01000002">
    <property type="protein sequence ID" value="OSX95465.1"/>
    <property type="molecule type" value="Genomic_DNA"/>
</dbReference>
<evidence type="ECO:0000313" key="5">
    <source>
        <dbReference type="EMBL" id="OSX95465.1"/>
    </source>
</evidence>
<accession>A0A653Z8X4</accession>
<dbReference type="EMBL" id="CABWMC010000029">
    <property type="protein sequence ID" value="VXC51575.1"/>
    <property type="molecule type" value="Genomic_DNA"/>
</dbReference>
<evidence type="ECO:0000313" key="13">
    <source>
        <dbReference type="Proteomes" id="UP000192932"/>
    </source>
</evidence>
<dbReference type="Proteomes" id="UP000190696">
    <property type="component" value="Unassembled WGS sequence"/>
</dbReference>
<reference evidence="3 11" key="1">
    <citation type="submission" date="2012-04" db="EMBL/GenBank/DDBJ databases">
        <title>The Genome Sequence of Bacillus cereus VD078.</title>
        <authorList>
            <consortium name="The Broad Institute Genome Sequencing Platform"/>
            <consortium name="The Broad Institute Genome Sequencing Center for Infectious Disease"/>
            <person name="Feldgarden M."/>
            <person name="Van der Auwera G.A."/>
            <person name="Mahillon J."/>
            <person name="Duprez V."/>
            <person name="Timmery S."/>
            <person name="Mattelet C."/>
            <person name="Dierick K."/>
            <person name="Sun M."/>
            <person name="Yu Z."/>
            <person name="Zhu L."/>
            <person name="Hu X."/>
            <person name="Shank E.B."/>
            <person name="Swiecicka I."/>
            <person name="Hansen B.M."/>
            <person name="Andrup L."/>
            <person name="Young S.K."/>
            <person name="Zeng Q."/>
            <person name="Gargeya S."/>
            <person name="Fitzgerald M."/>
            <person name="Haas B."/>
            <person name="Abouelleil A."/>
            <person name="Alvarado L."/>
            <person name="Arachchi H.M."/>
            <person name="Berlin A."/>
            <person name="Chapman S.B."/>
            <person name="Goldberg J."/>
            <person name="Griggs A."/>
            <person name="Gujja S."/>
            <person name="Hansen M."/>
            <person name="Howarth C."/>
            <person name="Imamovic A."/>
            <person name="Larimer J."/>
            <person name="McCowen C."/>
            <person name="Montmayeur A."/>
            <person name="Murphy C."/>
            <person name="Neiman D."/>
            <person name="Pearson M."/>
            <person name="Priest M."/>
            <person name="Roberts A."/>
            <person name="Saif S."/>
            <person name="Shea T."/>
            <person name="Sisk P."/>
            <person name="Sykes S."/>
            <person name="Wortman J."/>
            <person name="Nusbaum C."/>
            <person name="Birren B."/>
        </authorList>
    </citation>
    <scope>NUCLEOTIDE SEQUENCE [LARGE SCALE GENOMIC DNA]</scope>
    <source>
        <strain evidence="3 11">VD078</strain>
    </source>
</reference>
<reference evidence="10 18" key="8">
    <citation type="submission" date="2019-10" db="EMBL/GenBank/DDBJ databases">
        <authorList>
            <person name="Karimi E."/>
        </authorList>
    </citation>
    <scope>NUCLEOTIDE SEQUENCE [LARGE SCALE GENOMIC DNA]</scope>
    <source>
        <strain evidence="10">Bacillus sp. 71</strain>
    </source>
</reference>
<keyword evidence="1" id="KW-0472">Membrane</keyword>
<accession>A0A084J6V2</accession>
<dbReference type="AlphaFoldDB" id="A0A084J6V2"/>
<dbReference type="Proteomes" id="UP000006976">
    <property type="component" value="Unassembled WGS sequence"/>
</dbReference>
<evidence type="ECO:0000313" key="11">
    <source>
        <dbReference type="Proteomes" id="UP000006976"/>
    </source>
</evidence>
<dbReference type="Proteomes" id="UP000437562">
    <property type="component" value="Unassembled WGS sequence"/>
</dbReference>
<dbReference type="EMBL" id="CP065877">
    <property type="protein sequence ID" value="QQA17821.1"/>
    <property type="molecule type" value="Genomic_DNA"/>
</dbReference>
<keyword evidence="19" id="KW-1185">Reference proteome</keyword>
<dbReference type="EMBL" id="QTTY01000015">
    <property type="protein sequence ID" value="REF33014.1"/>
    <property type="molecule type" value="Genomic_DNA"/>
</dbReference>
<evidence type="ECO:0000313" key="18">
    <source>
        <dbReference type="Proteomes" id="UP000437562"/>
    </source>
</evidence>
<dbReference type="EMBL" id="SZOD01001046">
    <property type="protein sequence ID" value="TKI79721.1"/>
    <property type="molecule type" value="Genomic_DNA"/>
</dbReference>
<dbReference type="RefSeq" id="WP_002012427.1">
    <property type="nucleotide sequence ID" value="NZ_CM000719.1"/>
</dbReference>
<evidence type="ECO:0000313" key="10">
    <source>
        <dbReference type="EMBL" id="VXC51575.1"/>
    </source>
</evidence>
<evidence type="ECO:0000313" key="2">
    <source>
        <dbReference type="EMBL" id="ARJ21703.1"/>
    </source>
</evidence>
<evidence type="ECO:0000313" key="7">
    <source>
        <dbReference type="EMBL" id="QQA17821.1"/>
    </source>
</evidence>
<dbReference type="KEGG" id="bww:bwei_2990"/>
<organism evidence="10 18">
    <name type="scientific">Bacillus mycoides</name>
    <dbReference type="NCBI Taxonomy" id="1405"/>
    <lineage>
        <taxon>Bacteria</taxon>
        <taxon>Bacillati</taxon>
        <taxon>Bacillota</taxon>
        <taxon>Bacilli</taxon>
        <taxon>Bacillales</taxon>
        <taxon>Bacillaceae</taxon>
        <taxon>Bacillus</taxon>
        <taxon>Bacillus cereus group</taxon>
    </lineage>
</organism>
<accession>C2PV10</accession>
<reference evidence="7 19" key="9">
    <citation type="submission" date="2020-12" db="EMBL/GenBank/DDBJ databases">
        <title>FDA dAtabase for Regulatory Grade micrObial Sequences (FDA-ARGOS): Supporting development and validation of Infectious Disease Dx tests.</title>
        <authorList>
            <person name="Nelson B."/>
            <person name="Plummer A."/>
            <person name="Tallon L."/>
            <person name="Sadzewicz L."/>
            <person name="Zhao X."/>
            <person name="Boylan J."/>
            <person name="Ott S."/>
            <person name="Bowen H."/>
            <person name="Vavikolanu K."/>
            <person name="Mehta A."/>
            <person name="Aluvathingal J."/>
            <person name="Nadendla S."/>
            <person name="Myers T."/>
            <person name="Yan Y."/>
            <person name="Sichtig H."/>
        </authorList>
    </citation>
    <scope>NUCLEOTIDE SEQUENCE [LARGE SCALE GENOMIC DNA]</scope>
    <source>
        <strain evidence="7 19">FDAARGOS_924</strain>
    </source>
</reference>
<dbReference type="EMBL" id="MKZQ01000090">
    <property type="protein sequence ID" value="PJN60901.1"/>
    <property type="molecule type" value="Genomic_DNA"/>
</dbReference>
<evidence type="ECO:0000313" key="6">
    <source>
        <dbReference type="EMBL" id="PJN60901.1"/>
    </source>
</evidence>
<dbReference type="Proteomes" id="UP000305524">
    <property type="component" value="Unassembled WGS sequence"/>
</dbReference>
<accession>A0A0B5SEA3</accession>
<dbReference type="GeneID" id="66262990"/>
<evidence type="ECO:0000313" key="15">
    <source>
        <dbReference type="Proteomes" id="UP000236165"/>
    </source>
</evidence>
<dbReference type="EMBL" id="CP020743">
    <property type="protein sequence ID" value="ARJ21703.1"/>
    <property type="molecule type" value="Genomic_DNA"/>
</dbReference>
<accession>J8INN1</accession>
<dbReference type="OMA" id="LGYFMEA"/>
<reference evidence="4 12" key="4">
    <citation type="submission" date="2017-01" db="EMBL/GenBank/DDBJ databases">
        <title>Bacillus cereus isolates.</title>
        <authorList>
            <person name="Beno S.M."/>
        </authorList>
    </citation>
    <scope>NUCLEOTIDE SEQUENCE [LARGE SCALE GENOMIC DNA]</scope>
    <source>
        <strain evidence="4 12">FSL W7-1108</strain>
    </source>
</reference>
<protein>
    <submittedName>
        <fullName evidence="10">Uncharacterized protein</fullName>
    </submittedName>
</protein>
<reference evidence="8 16" key="6">
    <citation type="submission" date="2018-08" db="EMBL/GenBank/DDBJ databases">
        <title>Freshwater and sediment microbial communities from various areas in North America, analyzing microbe dynamics in response to fracking.</title>
        <authorList>
            <person name="Lamendella R."/>
        </authorList>
    </citation>
    <scope>NUCLEOTIDE SEQUENCE [LARGE SCALE GENOMIC DNA]</scope>
    <source>
        <strain evidence="8 16">DB-1</strain>
    </source>
</reference>
<dbReference type="Proteomes" id="UP000256530">
    <property type="component" value="Unassembled WGS sequence"/>
</dbReference>
<feature type="transmembrane region" description="Helical" evidence="1">
    <location>
        <begin position="26"/>
        <end position="48"/>
    </location>
</feature>
<dbReference type="Proteomes" id="UP000236165">
    <property type="component" value="Unassembled WGS sequence"/>
</dbReference>
<evidence type="ECO:0000313" key="4">
    <source>
        <dbReference type="EMBL" id="OOR04389.1"/>
    </source>
</evidence>
<reference evidence="5 14" key="3">
    <citation type="submission" date="2016-12" db="EMBL/GenBank/DDBJ databases">
        <title>Genome Sequences of Twelve Sporeforming Bacillus Species Isolated from Foods.</title>
        <authorList>
            <person name="De Jong A."/>
            <person name="Holsappel S."/>
            <person name="Kuipers O.P."/>
        </authorList>
    </citation>
    <scope>NUCLEOTIDE SEQUENCE [LARGE SCALE GENOMIC DNA]</scope>
    <source>
        <strain evidence="5 14">S3E15</strain>
    </source>
</reference>
<dbReference type="EMBL" id="AHEV01000021">
    <property type="protein sequence ID" value="EJR39141.1"/>
    <property type="molecule type" value="Genomic_DNA"/>
</dbReference>
<evidence type="ECO:0000313" key="16">
    <source>
        <dbReference type="Proteomes" id="UP000256530"/>
    </source>
</evidence>
<evidence type="ECO:0000313" key="12">
    <source>
        <dbReference type="Proteomes" id="UP000190696"/>
    </source>
</evidence>
<evidence type="ECO:0000313" key="9">
    <source>
        <dbReference type="EMBL" id="TKI79721.1"/>
    </source>
</evidence>